<dbReference type="AlphaFoldDB" id="A0A1B7ME09"/>
<name>A0A1B7ME09_9AGAM</name>
<reference evidence="1 2" key="1">
    <citation type="submission" date="2016-06" db="EMBL/GenBank/DDBJ databases">
        <title>Comparative genomics of the ectomycorrhizal sister species Rhizopogon vinicolor and Rhizopogon vesiculosus (Basidiomycota: Boletales) reveals a divergence of the mating type B locus.</title>
        <authorList>
            <consortium name="DOE Joint Genome Institute"/>
            <person name="Mujic A.B."/>
            <person name="Kuo A."/>
            <person name="Tritt A."/>
            <person name="Lipzen A."/>
            <person name="Chen C."/>
            <person name="Johnson J."/>
            <person name="Sharma A."/>
            <person name="Barry K."/>
            <person name="Grigoriev I.V."/>
            <person name="Spatafora J.W."/>
        </authorList>
    </citation>
    <scope>NUCLEOTIDE SEQUENCE [LARGE SCALE GENOMIC DNA]</scope>
    <source>
        <strain evidence="1 2">AM-OR11-026</strain>
    </source>
</reference>
<evidence type="ECO:0000313" key="2">
    <source>
        <dbReference type="Proteomes" id="UP000092154"/>
    </source>
</evidence>
<dbReference type="EMBL" id="KV449874">
    <property type="protein sequence ID" value="OAX30826.1"/>
    <property type="molecule type" value="Genomic_DNA"/>
</dbReference>
<dbReference type="InParanoid" id="A0A1B7ME09"/>
<accession>A0A1B7ME09</accession>
<dbReference type="OrthoDB" id="2688374at2759"/>
<gene>
    <name evidence="1" type="ORF">K503DRAFT_806674</name>
</gene>
<sequence>MTAIIGSNSFYNSPRFLSITETRRHSAPEATTITNNRTAISPVLLYQEGAKKSTLSRHKVPSAQADLKNDIRATTDGLASLIVKSMTPMIPIATCAIPTASVESAITTSKSCIRHPLIINYIIQHADLGYSSSDSYRDLLQKLVWADSDTHCMDFKDVGKVAFNLVLCIVEETEVFSIRKPRLTYISPDHSSASKGVLIVEWPSAMHEVPFQEMDRAFTMAFHDLLYEQDTILATDEEELFQKLISEVAKHPEVVLVVVVIIKEESPYRSPAPHSPPWETLCKDAEYLSFDHFVAKIEGSQDRVLSRPAVVAGHTWCKIASIEYKVWVKADGDEPIDLVNHDAVTGVHFQNIFHYIALTKFY</sequence>
<evidence type="ECO:0000313" key="1">
    <source>
        <dbReference type="EMBL" id="OAX30826.1"/>
    </source>
</evidence>
<dbReference type="Proteomes" id="UP000092154">
    <property type="component" value="Unassembled WGS sequence"/>
</dbReference>
<organism evidence="1 2">
    <name type="scientific">Rhizopogon vinicolor AM-OR11-026</name>
    <dbReference type="NCBI Taxonomy" id="1314800"/>
    <lineage>
        <taxon>Eukaryota</taxon>
        <taxon>Fungi</taxon>
        <taxon>Dikarya</taxon>
        <taxon>Basidiomycota</taxon>
        <taxon>Agaricomycotina</taxon>
        <taxon>Agaricomycetes</taxon>
        <taxon>Agaricomycetidae</taxon>
        <taxon>Boletales</taxon>
        <taxon>Suillineae</taxon>
        <taxon>Rhizopogonaceae</taxon>
        <taxon>Rhizopogon</taxon>
    </lineage>
</organism>
<keyword evidence="2" id="KW-1185">Reference proteome</keyword>
<protein>
    <submittedName>
        <fullName evidence="1">Uncharacterized protein</fullName>
    </submittedName>
</protein>
<proteinExistence type="predicted"/>